<dbReference type="PROSITE" id="PS51186">
    <property type="entry name" value="GNAT"/>
    <property type="match status" value="1"/>
</dbReference>
<dbReference type="InterPro" id="IPR016181">
    <property type="entry name" value="Acyl_CoA_acyltransferase"/>
</dbReference>
<keyword evidence="1 5" id="KW-0808">Transferase</keyword>
<evidence type="ECO:0000256" key="2">
    <source>
        <dbReference type="ARBA" id="ARBA00023315"/>
    </source>
</evidence>
<feature type="domain" description="N-acetyltransferase" evidence="4">
    <location>
        <begin position="14"/>
        <end position="192"/>
    </location>
</feature>
<dbReference type="AlphaFoldDB" id="A0A7X8TQ11"/>
<organism evidence="5 6">
    <name type="scientific">Vibrio agarilyticus</name>
    <dbReference type="NCBI Taxonomy" id="2726741"/>
    <lineage>
        <taxon>Bacteria</taxon>
        <taxon>Pseudomonadati</taxon>
        <taxon>Pseudomonadota</taxon>
        <taxon>Gammaproteobacteria</taxon>
        <taxon>Vibrionales</taxon>
        <taxon>Vibrionaceae</taxon>
        <taxon>Vibrio</taxon>
    </lineage>
</organism>
<keyword evidence="5" id="KW-0689">Ribosomal protein</keyword>
<evidence type="ECO:0000313" key="6">
    <source>
        <dbReference type="Proteomes" id="UP000535589"/>
    </source>
</evidence>
<dbReference type="NCBIfam" id="NF008072">
    <property type="entry name" value="PRK10809.1"/>
    <property type="match status" value="1"/>
</dbReference>
<keyword evidence="6" id="KW-1185">Reference proteome</keyword>
<protein>
    <submittedName>
        <fullName evidence="5">Ribosomal protein S5-alanine N-acetyltransferase</fullName>
    </submittedName>
</protein>
<evidence type="ECO:0000313" key="5">
    <source>
        <dbReference type="EMBL" id="NLS12629.1"/>
    </source>
</evidence>
<proteinExistence type="inferred from homology"/>
<gene>
    <name evidence="5" type="primary">rimJ</name>
    <name evidence="5" type="ORF">HGP28_06890</name>
</gene>
<dbReference type="PANTHER" id="PTHR43792">
    <property type="entry name" value="GNAT FAMILY, PUTATIVE (AFU_ORTHOLOGUE AFUA_3G00765)-RELATED-RELATED"/>
    <property type="match status" value="1"/>
</dbReference>
<keyword evidence="2" id="KW-0012">Acyltransferase</keyword>
<evidence type="ECO:0000256" key="3">
    <source>
        <dbReference type="ARBA" id="ARBA00038502"/>
    </source>
</evidence>
<reference evidence="5 6" key="1">
    <citation type="submission" date="2020-04" db="EMBL/GenBank/DDBJ databases">
        <title>Vibrio sp. SM6, a novel species isolated from seawater.</title>
        <authorList>
            <person name="Wang X."/>
        </authorList>
    </citation>
    <scope>NUCLEOTIDE SEQUENCE [LARGE SCALE GENOMIC DNA]</scope>
    <source>
        <strain evidence="5 6">SM6</strain>
    </source>
</reference>
<comment type="similarity">
    <text evidence="3">Belongs to the acetyltransferase family. RimJ subfamily.</text>
</comment>
<dbReference type="SUPFAM" id="SSF55729">
    <property type="entry name" value="Acyl-CoA N-acyltransferases (Nat)"/>
    <property type="match status" value="1"/>
</dbReference>
<dbReference type="EMBL" id="JABAIK010000005">
    <property type="protein sequence ID" value="NLS12629.1"/>
    <property type="molecule type" value="Genomic_DNA"/>
</dbReference>
<keyword evidence="5" id="KW-0687">Ribonucleoprotein</keyword>
<name>A0A7X8TQ11_9VIBR</name>
<dbReference type="Pfam" id="PF13302">
    <property type="entry name" value="Acetyltransf_3"/>
    <property type="match status" value="1"/>
</dbReference>
<accession>A0A7X8TQ11</accession>
<dbReference type="PANTHER" id="PTHR43792:SF8">
    <property type="entry name" value="[RIBOSOMAL PROTEIN US5]-ALANINE N-ACETYLTRANSFERASE"/>
    <property type="match status" value="1"/>
</dbReference>
<dbReference type="GO" id="GO:0005737">
    <property type="term" value="C:cytoplasm"/>
    <property type="evidence" value="ECO:0007669"/>
    <property type="project" value="TreeGrafter"/>
</dbReference>
<dbReference type="RefSeq" id="WP_168835713.1">
    <property type="nucleotide sequence ID" value="NZ_JABAIK010000005.1"/>
</dbReference>
<dbReference type="Gene3D" id="3.40.630.30">
    <property type="match status" value="1"/>
</dbReference>
<evidence type="ECO:0000256" key="1">
    <source>
        <dbReference type="ARBA" id="ARBA00022679"/>
    </source>
</evidence>
<evidence type="ECO:0000259" key="4">
    <source>
        <dbReference type="PROSITE" id="PS51186"/>
    </source>
</evidence>
<comment type="caution">
    <text evidence="5">The sequence shown here is derived from an EMBL/GenBank/DDBJ whole genome shotgun (WGS) entry which is preliminary data.</text>
</comment>
<dbReference type="Proteomes" id="UP000535589">
    <property type="component" value="Unassembled WGS sequence"/>
</dbReference>
<sequence>MTFYSGIYLEREQVVVRAAEPDDATLISTYFSDNREYLKPWEPTREADFFTPFGWQKKLVKLHELHKLGLGYYLLIIDARDQSMLGTISFSNLTRYPLYACTVGYSLAQTAQGRGIMRQALLMACQYMFEVQNMHRIQAAYMPKNARSENVLKALGFVQEGLAKDYLLIDGHWQDHVLVSLVNSNWKMNQTL</sequence>
<dbReference type="InterPro" id="IPR051531">
    <property type="entry name" value="N-acetyltransferase"/>
</dbReference>
<dbReference type="GO" id="GO:0005840">
    <property type="term" value="C:ribosome"/>
    <property type="evidence" value="ECO:0007669"/>
    <property type="project" value="UniProtKB-KW"/>
</dbReference>
<dbReference type="GO" id="GO:0008999">
    <property type="term" value="F:protein-N-terminal-alanine acetyltransferase activity"/>
    <property type="evidence" value="ECO:0007669"/>
    <property type="project" value="TreeGrafter"/>
</dbReference>
<dbReference type="InterPro" id="IPR000182">
    <property type="entry name" value="GNAT_dom"/>
</dbReference>